<evidence type="ECO:0000313" key="1">
    <source>
        <dbReference type="EMBL" id="KAJ7685895.1"/>
    </source>
</evidence>
<sequence>MAPRGSRDNPDPILIVNGSRLRKAAADPLNGEPAFAAMEALIDRIDSLSKSLPKTIAKATRHDRIYQVITGVQAKIRLSNQPSIDAWTFFSAKPHILSPRLGSPSVSGEIV</sequence>
<comment type="caution">
    <text evidence="1">The sequence shown here is derived from an EMBL/GenBank/DDBJ whole genome shotgun (WGS) entry which is preliminary data.</text>
</comment>
<protein>
    <submittedName>
        <fullName evidence="1">Uncharacterized protein</fullName>
    </submittedName>
</protein>
<proteinExistence type="predicted"/>
<dbReference type="Proteomes" id="UP001221757">
    <property type="component" value="Unassembled WGS sequence"/>
</dbReference>
<evidence type="ECO:0000313" key="2">
    <source>
        <dbReference type="Proteomes" id="UP001221757"/>
    </source>
</evidence>
<dbReference type="EMBL" id="JARKIE010000101">
    <property type="protein sequence ID" value="KAJ7685895.1"/>
    <property type="molecule type" value="Genomic_DNA"/>
</dbReference>
<keyword evidence="2" id="KW-1185">Reference proteome</keyword>
<name>A0AAD7GFQ0_MYCRO</name>
<gene>
    <name evidence="1" type="ORF">B0H17DRAFT_1332999</name>
</gene>
<organism evidence="1 2">
    <name type="scientific">Mycena rosella</name>
    <name type="common">Pink bonnet</name>
    <name type="synonym">Agaricus rosellus</name>
    <dbReference type="NCBI Taxonomy" id="1033263"/>
    <lineage>
        <taxon>Eukaryota</taxon>
        <taxon>Fungi</taxon>
        <taxon>Dikarya</taxon>
        <taxon>Basidiomycota</taxon>
        <taxon>Agaricomycotina</taxon>
        <taxon>Agaricomycetes</taxon>
        <taxon>Agaricomycetidae</taxon>
        <taxon>Agaricales</taxon>
        <taxon>Marasmiineae</taxon>
        <taxon>Mycenaceae</taxon>
        <taxon>Mycena</taxon>
    </lineage>
</organism>
<reference evidence="1" key="1">
    <citation type="submission" date="2023-03" db="EMBL/GenBank/DDBJ databases">
        <title>Massive genome expansion in bonnet fungi (Mycena s.s.) driven by repeated elements and novel gene families across ecological guilds.</title>
        <authorList>
            <consortium name="Lawrence Berkeley National Laboratory"/>
            <person name="Harder C.B."/>
            <person name="Miyauchi S."/>
            <person name="Viragh M."/>
            <person name="Kuo A."/>
            <person name="Thoen E."/>
            <person name="Andreopoulos B."/>
            <person name="Lu D."/>
            <person name="Skrede I."/>
            <person name="Drula E."/>
            <person name="Henrissat B."/>
            <person name="Morin E."/>
            <person name="Kohler A."/>
            <person name="Barry K."/>
            <person name="LaButti K."/>
            <person name="Morin E."/>
            <person name="Salamov A."/>
            <person name="Lipzen A."/>
            <person name="Mereny Z."/>
            <person name="Hegedus B."/>
            <person name="Baldrian P."/>
            <person name="Stursova M."/>
            <person name="Weitz H."/>
            <person name="Taylor A."/>
            <person name="Grigoriev I.V."/>
            <person name="Nagy L.G."/>
            <person name="Martin F."/>
            <person name="Kauserud H."/>
        </authorList>
    </citation>
    <scope>NUCLEOTIDE SEQUENCE</scope>
    <source>
        <strain evidence="1">CBHHK067</strain>
    </source>
</reference>
<accession>A0AAD7GFQ0</accession>
<dbReference type="AlphaFoldDB" id="A0AAD7GFQ0"/>